<gene>
    <name evidence="1" type="ORF">S06H3_48281</name>
</gene>
<evidence type="ECO:0000313" key="1">
    <source>
        <dbReference type="EMBL" id="GAI40826.1"/>
    </source>
</evidence>
<name>X1PEB9_9ZZZZ</name>
<feature type="non-terminal residue" evidence="1">
    <location>
        <position position="255"/>
    </location>
</feature>
<feature type="non-terminal residue" evidence="1">
    <location>
        <position position="1"/>
    </location>
</feature>
<protein>
    <submittedName>
        <fullName evidence="1">Uncharacterized protein</fullName>
    </submittedName>
</protein>
<comment type="caution">
    <text evidence="1">The sequence shown here is derived from an EMBL/GenBank/DDBJ whole genome shotgun (WGS) entry which is preliminary data.</text>
</comment>
<organism evidence="1">
    <name type="scientific">marine sediment metagenome</name>
    <dbReference type="NCBI Taxonomy" id="412755"/>
    <lineage>
        <taxon>unclassified sequences</taxon>
        <taxon>metagenomes</taxon>
        <taxon>ecological metagenomes</taxon>
    </lineage>
</organism>
<dbReference type="EMBL" id="BARV01030394">
    <property type="protein sequence ID" value="GAI40826.1"/>
    <property type="molecule type" value="Genomic_DNA"/>
</dbReference>
<reference evidence="1" key="1">
    <citation type="journal article" date="2014" name="Front. Microbiol.">
        <title>High frequency of phylogenetically diverse reductive dehalogenase-homologous genes in deep subseafloor sedimentary metagenomes.</title>
        <authorList>
            <person name="Kawai M."/>
            <person name="Futagami T."/>
            <person name="Toyoda A."/>
            <person name="Takaki Y."/>
            <person name="Nishi S."/>
            <person name="Hori S."/>
            <person name="Arai W."/>
            <person name="Tsubouchi T."/>
            <person name="Morono Y."/>
            <person name="Uchiyama I."/>
            <person name="Ito T."/>
            <person name="Fujiyama A."/>
            <person name="Inagaki F."/>
            <person name="Takami H."/>
        </authorList>
    </citation>
    <scope>NUCLEOTIDE SEQUENCE</scope>
    <source>
        <strain evidence="1">Expedition CK06-06</strain>
    </source>
</reference>
<proteinExistence type="predicted"/>
<accession>X1PEB9</accession>
<dbReference type="AlphaFoldDB" id="X1PEB9"/>
<sequence length="255" mass="27231">TVPSAAGTITDLAVFGDTILAGDAVSQVFISFDEGDEFEEVSASDIAGFADAADINNTYVAFDPRYASNNFIYAASGDVVARCEIDESEDMGDLEFDDISDDMRGDTLTADFENASAIVVSDDGTQVGESVATLYVSEAIDGGVWRCLNPEDGTADVIFEQILAGLSGQIFLNLELSPGNILYAIDTATATATAVPDVIYTYEDTLAKPVELTSPKVKAGLDSETRVAFSWEDLNADTVNVYEIWVNEEEDFPTA</sequence>